<dbReference type="PANTHER" id="PTHR33112:SF1">
    <property type="entry name" value="HETEROKARYON INCOMPATIBILITY DOMAIN-CONTAINING PROTEIN"/>
    <property type="match status" value="1"/>
</dbReference>
<reference evidence="2" key="1">
    <citation type="journal article" date="2020" name="Stud. Mycol.">
        <title>101 Dothideomycetes genomes: a test case for predicting lifestyles and emergence of pathogens.</title>
        <authorList>
            <person name="Haridas S."/>
            <person name="Albert R."/>
            <person name="Binder M."/>
            <person name="Bloem J."/>
            <person name="Labutti K."/>
            <person name="Salamov A."/>
            <person name="Andreopoulos B."/>
            <person name="Baker S."/>
            <person name="Barry K."/>
            <person name="Bills G."/>
            <person name="Bluhm B."/>
            <person name="Cannon C."/>
            <person name="Castanera R."/>
            <person name="Culley D."/>
            <person name="Daum C."/>
            <person name="Ezra D."/>
            <person name="Gonzalez J."/>
            <person name="Henrissat B."/>
            <person name="Kuo A."/>
            <person name="Liang C."/>
            <person name="Lipzen A."/>
            <person name="Lutzoni F."/>
            <person name="Magnuson J."/>
            <person name="Mondo S."/>
            <person name="Nolan M."/>
            <person name="Ohm R."/>
            <person name="Pangilinan J."/>
            <person name="Park H.-J."/>
            <person name="Ramirez L."/>
            <person name="Alfaro M."/>
            <person name="Sun H."/>
            <person name="Tritt A."/>
            <person name="Yoshinaga Y."/>
            <person name="Zwiers L.-H."/>
            <person name="Turgeon B."/>
            <person name="Goodwin S."/>
            <person name="Spatafora J."/>
            <person name="Crous P."/>
            <person name="Grigoriev I."/>
        </authorList>
    </citation>
    <scope>NUCLEOTIDE SEQUENCE</scope>
    <source>
        <strain evidence="2">CBS 627.86</strain>
    </source>
</reference>
<evidence type="ECO:0000313" key="2">
    <source>
        <dbReference type="EMBL" id="KAF2114566.1"/>
    </source>
</evidence>
<dbReference type="EMBL" id="ML977325">
    <property type="protein sequence ID" value="KAF2114566.1"/>
    <property type="molecule type" value="Genomic_DNA"/>
</dbReference>
<dbReference type="InterPro" id="IPR010730">
    <property type="entry name" value="HET"/>
</dbReference>
<sequence>MQNWFYDTRKRKFDDCGDDAGSKIEGALTKEIVSSFINRVNELCPRCASINLDRLPQRMRSVEHGAHVLDLGTREPLRSSQCPLCQLFGRISPASSGDDGLQVRSFSANYAYTGFDRSDLHSLGGDQILLGVVQVPIAGERSHMRYKPWESLNETGFIHVARIERSSRSYSTRLLNQAFPLDIARQWWNDCNTSHGAECGKNVGAKGLARESTLSAISFRVIDCEARKVVKAPPGCKYVALSYVWGSLPSTGIIQDIGKSPKDTLSSVPKTIEDSIQVTKFLAMRYLWVDQFCIDQSDEEDKHQQIQQMDQIYSFADLTLIAAAGESPYEGLPGINGTPRIGQQIVRIGDYLLIQTLRDANCSLKKSRWAKRGWTYQEGILSKRRLIVTDTQILYECNAMRCSEALNLPLEANHTDNARERVGHYSTFIETGFFDNTLVASNRSDALRYIADYYQRQLSYPEDALNAIQGVLQVFMQGTNDRKQYFLTGVPIHGLLVQNSLGRGSIRIDSSAKNAFLTGLFWYHLQGGKRRSQFPSWSWAGWEGGQLSRYLFHLSSVRCAWRDEISVSIEEPDGRLTDFPQGRQELSDYLQSAKRDPMFLHLEAWTIECSLTYIGPETGVSLPQGPSSGIYVRIPLNATDFAVTRICMSPDLSPKDVLTSVARERQCLGVLFVRGEDKDNPFPKNDHWTFILVLKDHGEWYERVGCFEVDASARKSSDKFWLETGEKYRSLPPEIDHRKWVSTTPKTRRKIRLG</sequence>
<dbReference type="Proteomes" id="UP000799770">
    <property type="component" value="Unassembled WGS sequence"/>
</dbReference>
<keyword evidence="3" id="KW-1185">Reference proteome</keyword>
<organism evidence="2 3">
    <name type="scientific">Lophiotrema nucula</name>
    <dbReference type="NCBI Taxonomy" id="690887"/>
    <lineage>
        <taxon>Eukaryota</taxon>
        <taxon>Fungi</taxon>
        <taxon>Dikarya</taxon>
        <taxon>Ascomycota</taxon>
        <taxon>Pezizomycotina</taxon>
        <taxon>Dothideomycetes</taxon>
        <taxon>Pleosporomycetidae</taxon>
        <taxon>Pleosporales</taxon>
        <taxon>Lophiotremataceae</taxon>
        <taxon>Lophiotrema</taxon>
    </lineage>
</organism>
<dbReference type="OrthoDB" id="5428863at2759"/>
<dbReference type="PANTHER" id="PTHR33112">
    <property type="entry name" value="DOMAIN PROTEIN, PUTATIVE-RELATED"/>
    <property type="match status" value="1"/>
</dbReference>
<proteinExistence type="predicted"/>
<gene>
    <name evidence="2" type="ORF">BDV96DRAFT_577067</name>
</gene>
<evidence type="ECO:0000259" key="1">
    <source>
        <dbReference type="Pfam" id="PF06985"/>
    </source>
</evidence>
<protein>
    <submittedName>
        <fullName evidence="2">Heterokaryon incompatibility protein-domain-containing protein</fullName>
    </submittedName>
</protein>
<evidence type="ECO:0000313" key="3">
    <source>
        <dbReference type="Proteomes" id="UP000799770"/>
    </source>
</evidence>
<accession>A0A6A5Z618</accession>
<dbReference type="AlphaFoldDB" id="A0A6A5Z618"/>
<name>A0A6A5Z618_9PLEO</name>
<feature type="domain" description="Heterokaryon incompatibility" evidence="1">
    <location>
        <begin position="238"/>
        <end position="378"/>
    </location>
</feature>
<dbReference type="Pfam" id="PF06985">
    <property type="entry name" value="HET"/>
    <property type="match status" value="1"/>
</dbReference>